<dbReference type="GO" id="GO:0003677">
    <property type="term" value="F:DNA binding"/>
    <property type="evidence" value="ECO:0007669"/>
    <property type="project" value="InterPro"/>
</dbReference>
<dbReference type="InterPro" id="IPR015210">
    <property type="entry name" value="NaeI"/>
</dbReference>
<name>A0A7W9YJU6_9ACTN</name>
<evidence type="ECO:0000313" key="6">
    <source>
        <dbReference type="EMBL" id="MBB6173354.1"/>
    </source>
</evidence>
<evidence type="ECO:0000256" key="3">
    <source>
        <dbReference type="ARBA" id="ARBA00022801"/>
    </source>
</evidence>
<accession>A0A7W9YJU6</accession>
<evidence type="ECO:0000313" key="7">
    <source>
        <dbReference type="Proteomes" id="UP000546642"/>
    </source>
</evidence>
<dbReference type="GO" id="GO:0009307">
    <property type="term" value="P:DNA restriction-modification system"/>
    <property type="evidence" value="ECO:0007669"/>
    <property type="project" value="InterPro"/>
</dbReference>
<evidence type="ECO:0000256" key="2">
    <source>
        <dbReference type="ARBA" id="ARBA00022759"/>
    </source>
</evidence>
<dbReference type="Proteomes" id="UP000546642">
    <property type="component" value="Unassembled WGS sequence"/>
</dbReference>
<organism evidence="6 7">
    <name type="scientific">Nocardiopsis mwathae</name>
    <dbReference type="NCBI Taxonomy" id="1472723"/>
    <lineage>
        <taxon>Bacteria</taxon>
        <taxon>Bacillati</taxon>
        <taxon>Actinomycetota</taxon>
        <taxon>Actinomycetes</taxon>
        <taxon>Streptosporangiales</taxon>
        <taxon>Nocardiopsidaceae</taxon>
        <taxon>Nocardiopsis</taxon>
    </lineage>
</organism>
<dbReference type="AlphaFoldDB" id="A0A7W9YJU6"/>
<dbReference type="Gene3D" id="3.40.600.10">
    <property type="entry name" value="DNA mismatch repair MutH/Restriction endonuclease, type II"/>
    <property type="match status" value="1"/>
</dbReference>
<keyword evidence="1" id="KW-0540">Nuclease</keyword>
<dbReference type="InterPro" id="IPR037057">
    <property type="entry name" value="DNA_rep_MutH/T2_RE_sf"/>
</dbReference>
<dbReference type="SUPFAM" id="SSF52980">
    <property type="entry name" value="Restriction endonuclease-like"/>
    <property type="match status" value="1"/>
</dbReference>
<dbReference type="Pfam" id="PF09126">
    <property type="entry name" value="NaeI"/>
    <property type="match status" value="1"/>
</dbReference>
<keyword evidence="3" id="KW-0378">Hydrolase</keyword>
<dbReference type="RefSeq" id="WP_184076678.1">
    <property type="nucleotide sequence ID" value="NZ_JACHDS010000001.1"/>
</dbReference>
<comment type="caution">
    <text evidence="6">The sequence shown here is derived from an EMBL/GenBank/DDBJ whole genome shotgun (WGS) entry which is preliminary data.</text>
</comment>
<proteinExistence type="predicted"/>
<dbReference type="GO" id="GO:0009036">
    <property type="term" value="F:type II site-specific deoxyribonuclease activity"/>
    <property type="evidence" value="ECO:0007669"/>
    <property type="project" value="InterPro"/>
</dbReference>
<evidence type="ECO:0000259" key="5">
    <source>
        <dbReference type="Pfam" id="PF09126"/>
    </source>
</evidence>
<sequence length="326" mass="36701">MSDDLNLFSHEGLPISDEVDDTMVDSEMDAVESWFLSFPDLESRFAEVFRQAIDEVLDGQRTGRFDIHDRARVAKTELTYLGTKVEIVCQDMFELPRGKSMDYLVCEQEVDAKFSIGASTGQSIPREAVGRICLLMHARDDRGRFSVGLLRTTEDRLNPGKNSDGKRSIKSESRRHIRWLVRDGDLPENFLMRLSAAERHEIFDRLDARGNPPSGQERVNRLFRIVQGRVVDRQTVLTVAKQSDAPKRVRDARIALRDEGIMIFGHQNGHPNVCHDLGLPKCSKGEWISARLVPSEGDDGRRVTPMGSATYAVANDDEPPSPLPTL</sequence>
<feature type="domain" description="Type II restriction enzyme NaeI" evidence="5">
    <location>
        <begin position="43"/>
        <end position="319"/>
    </location>
</feature>
<evidence type="ECO:0000256" key="1">
    <source>
        <dbReference type="ARBA" id="ARBA00022722"/>
    </source>
</evidence>
<protein>
    <recommendedName>
        <fullName evidence="5">Type II restriction enzyme NaeI domain-containing protein</fullName>
    </recommendedName>
</protein>
<dbReference type="InterPro" id="IPR036388">
    <property type="entry name" value="WH-like_DNA-bd_sf"/>
</dbReference>
<dbReference type="Gene3D" id="1.10.10.10">
    <property type="entry name" value="Winged helix-like DNA-binding domain superfamily/Winged helix DNA-binding domain"/>
    <property type="match status" value="1"/>
</dbReference>
<reference evidence="6 7" key="1">
    <citation type="submission" date="2020-08" db="EMBL/GenBank/DDBJ databases">
        <title>Sequencing the genomes of 1000 actinobacteria strains.</title>
        <authorList>
            <person name="Klenk H.-P."/>
        </authorList>
    </citation>
    <scope>NUCLEOTIDE SEQUENCE [LARGE SCALE GENOMIC DNA]</scope>
    <source>
        <strain evidence="6 7">DSM 46659</strain>
    </source>
</reference>
<dbReference type="EMBL" id="JACHDS010000001">
    <property type="protein sequence ID" value="MBB6173354.1"/>
    <property type="molecule type" value="Genomic_DNA"/>
</dbReference>
<dbReference type="CDD" id="cd22338">
    <property type="entry name" value="NaeI-like"/>
    <property type="match status" value="1"/>
</dbReference>
<gene>
    <name evidence="6" type="ORF">HNR23_003414</name>
</gene>
<evidence type="ECO:0000256" key="4">
    <source>
        <dbReference type="SAM" id="MobiDB-lite"/>
    </source>
</evidence>
<keyword evidence="7" id="KW-1185">Reference proteome</keyword>
<dbReference type="InterPro" id="IPR011335">
    <property type="entry name" value="Restrct_endonuc-II-like"/>
</dbReference>
<feature type="region of interest" description="Disordered" evidence="4">
    <location>
        <begin position="296"/>
        <end position="326"/>
    </location>
</feature>
<keyword evidence="2" id="KW-0255">Endonuclease</keyword>